<dbReference type="InterPro" id="IPR039261">
    <property type="entry name" value="FNR_nucleotide-bd"/>
</dbReference>
<organism evidence="12 13">
    <name type="scientific">Corynebacterium spheniscorum</name>
    <dbReference type="NCBI Taxonomy" id="185761"/>
    <lineage>
        <taxon>Bacteria</taxon>
        <taxon>Bacillati</taxon>
        <taxon>Actinomycetota</taxon>
        <taxon>Actinomycetes</taxon>
        <taxon>Mycobacteriales</taxon>
        <taxon>Corynebacteriaceae</taxon>
        <taxon>Corynebacterium</taxon>
    </lineage>
</organism>
<dbReference type="Pfam" id="PF00111">
    <property type="entry name" value="Fer2"/>
    <property type="match status" value="1"/>
</dbReference>
<keyword evidence="4" id="KW-0479">Metal-binding</keyword>
<evidence type="ECO:0000259" key="11">
    <source>
        <dbReference type="PROSITE" id="PS51384"/>
    </source>
</evidence>
<dbReference type="SUPFAM" id="SSF52343">
    <property type="entry name" value="Ferredoxin reductase-like, C-terminal NADP-linked domain"/>
    <property type="match status" value="1"/>
</dbReference>
<dbReference type="InterPro" id="IPR001709">
    <property type="entry name" value="Flavoprot_Pyr_Nucl_cyt_Rdtase"/>
</dbReference>
<dbReference type="InterPro" id="IPR036010">
    <property type="entry name" value="2Fe-2S_ferredoxin-like_sf"/>
</dbReference>
<dbReference type="GO" id="GO:0016491">
    <property type="term" value="F:oxidoreductase activity"/>
    <property type="evidence" value="ECO:0007669"/>
    <property type="project" value="UniProtKB-KW"/>
</dbReference>
<dbReference type="Gene3D" id="3.10.20.30">
    <property type="match status" value="1"/>
</dbReference>
<sequence>MTSPQPKKTSPQSTLSMRHAAEKAASGRTPRTRTKQSKDALKRTRGFLRRFTTPLLPDDYTVLINPLWSSRELRGRIEAVSYPTDETVTLRIRPGWGVPVDFHAGQYIGIGVLIGGRYTWRSYSLTDAPETHDGIFTITVRAIDEGRMSRHLVNLAEPGMHIRLAAPAGDFHLTEPVPEKILFISAGTGITPIVAMLRSLMSREDMNDVTVIHSVRHRSDLLYAEVLEQVAAYPETKVILRVTGEDTDEAYGPRISPDDLETLVPDVRERVVYACGPQPLLDGLETWAEEREIELRTERFTLDRASDATGGAITFAQKSTTVEADGATTILEAAESAGIMLPFGCRMGICQTCVQQLSAGFVHDLRTNETHEPGSRIRTCVCVAAGDVTVDC</sequence>
<dbReference type="Pfam" id="PF00970">
    <property type="entry name" value="FAD_binding_6"/>
    <property type="match status" value="1"/>
</dbReference>
<dbReference type="PANTHER" id="PTHR47354:SF6">
    <property type="entry name" value="NADH OXIDOREDUCTASE HCR"/>
    <property type="match status" value="1"/>
</dbReference>
<keyword evidence="2" id="KW-0285">Flavoprotein</keyword>
<keyword evidence="6" id="KW-0560">Oxidoreductase</keyword>
<evidence type="ECO:0000313" key="12">
    <source>
        <dbReference type="EMBL" id="SFG20030.1"/>
    </source>
</evidence>
<gene>
    <name evidence="12" type="ORF">SAMN05660282_00253</name>
</gene>
<name>A0A1I2PWP1_9CORY</name>
<evidence type="ECO:0000256" key="3">
    <source>
        <dbReference type="ARBA" id="ARBA00022714"/>
    </source>
</evidence>
<dbReference type="InterPro" id="IPR017938">
    <property type="entry name" value="Riboflavin_synthase-like_b-brl"/>
</dbReference>
<feature type="domain" description="FAD-binding FR-type" evidence="11">
    <location>
        <begin position="70"/>
        <end position="174"/>
    </location>
</feature>
<feature type="domain" description="2Fe-2S ferredoxin-type" evidence="10">
    <location>
        <begin position="311"/>
        <end position="392"/>
    </location>
</feature>
<feature type="compositionally biased region" description="Polar residues" evidence="9">
    <location>
        <begin position="1"/>
        <end position="16"/>
    </location>
</feature>
<dbReference type="InterPro" id="IPR008333">
    <property type="entry name" value="Cbr1-like_FAD-bd_dom"/>
</dbReference>
<feature type="region of interest" description="Disordered" evidence="9">
    <location>
        <begin position="1"/>
        <end position="40"/>
    </location>
</feature>
<dbReference type="InterPro" id="IPR001041">
    <property type="entry name" value="2Fe-2S_ferredoxin-type"/>
</dbReference>
<evidence type="ECO:0000256" key="1">
    <source>
        <dbReference type="ARBA" id="ARBA00001974"/>
    </source>
</evidence>
<evidence type="ECO:0000256" key="2">
    <source>
        <dbReference type="ARBA" id="ARBA00022630"/>
    </source>
</evidence>
<evidence type="ECO:0000256" key="8">
    <source>
        <dbReference type="ARBA" id="ARBA00023014"/>
    </source>
</evidence>
<evidence type="ECO:0000256" key="6">
    <source>
        <dbReference type="ARBA" id="ARBA00023002"/>
    </source>
</evidence>
<dbReference type="PROSITE" id="PS51085">
    <property type="entry name" value="2FE2S_FER_2"/>
    <property type="match status" value="1"/>
</dbReference>
<evidence type="ECO:0000256" key="9">
    <source>
        <dbReference type="SAM" id="MobiDB-lite"/>
    </source>
</evidence>
<dbReference type="PANTHER" id="PTHR47354">
    <property type="entry name" value="NADH OXIDOREDUCTASE HCR"/>
    <property type="match status" value="1"/>
</dbReference>
<dbReference type="PRINTS" id="PR00410">
    <property type="entry name" value="PHEHYDRXLASE"/>
</dbReference>
<evidence type="ECO:0000313" key="13">
    <source>
        <dbReference type="Proteomes" id="UP000199065"/>
    </source>
</evidence>
<dbReference type="Pfam" id="PF00175">
    <property type="entry name" value="NAD_binding_1"/>
    <property type="match status" value="1"/>
</dbReference>
<dbReference type="AlphaFoldDB" id="A0A1I2PWP1"/>
<proteinExistence type="predicted"/>
<comment type="cofactor">
    <cofactor evidence="1">
        <name>FAD</name>
        <dbReference type="ChEBI" id="CHEBI:57692"/>
    </cofactor>
</comment>
<dbReference type="SUPFAM" id="SSF54292">
    <property type="entry name" value="2Fe-2S ferredoxin-like"/>
    <property type="match status" value="1"/>
</dbReference>
<keyword evidence="3" id="KW-0001">2Fe-2S</keyword>
<dbReference type="InterPro" id="IPR050415">
    <property type="entry name" value="MRET"/>
</dbReference>
<dbReference type="GO" id="GO:0046872">
    <property type="term" value="F:metal ion binding"/>
    <property type="evidence" value="ECO:0007669"/>
    <property type="project" value="UniProtKB-KW"/>
</dbReference>
<evidence type="ECO:0000256" key="4">
    <source>
        <dbReference type="ARBA" id="ARBA00022723"/>
    </source>
</evidence>
<accession>A0A1I2PWP1</accession>
<dbReference type="Gene3D" id="3.40.50.80">
    <property type="entry name" value="Nucleotide-binding domain of ferredoxin-NADP reductase (FNR) module"/>
    <property type="match status" value="1"/>
</dbReference>
<keyword evidence="13" id="KW-1185">Reference proteome</keyword>
<dbReference type="CDD" id="cd00207">
    <property type="entry name" value="fer2"/>
    <property type="match status" value="1"/>
</dbReference>
<evidence type="ECO:0000256" key="7">
    <source>
        <dbReference type="ARBA" id="ARBA00023004"/>
    </source>
</evidence>
<keyword evidence="7" id="KW-0408">Iron</keyword>
<keyword evidence="8" id="KW-0411">Iron-sulfur</keyword>
<keyword evidence="5" id="KW-0274">FAD</keyword>
<evidence type="ECO:0000259" key="10">
    <source>
        <dbReference type="PROSITE" id="PS51085"/>
    </source>
</evidence>
<dbReference type="Proteomes" id="UP000199065">
    <property type="component" value="Unassembled WGS sequence"/>
</dbReference>
<dbReference type="PRINTS" id="PR00371">
    <property type="entry name" value="FPNCR"/>
</dbReference>
<protein>
    <submittedName>
        <fullName evidence="12">Ferredoxin-NADP reductase</fullName>
    </submittedName>
</protein>
<evidence type="ECO:0000256" key="5">
    <source>
        <dbReference type="ARBA" id="ARBA00022827"/>
    </source>
</evidence>
<dbReference type="CDD" id="cd06216">
    <property type="entry name" value="FNR_iron_sulfur_binding_2"/>
    <property type="match status" value="1"/>
</dbReference>
<dbReference type="PROSITE" id="PS51384">
    <property type="entry name" value="FAD_FR"/>
    <property type="match status" value="1"/>
</dbReference>
<dbReference type="InterPro" id="IPR012675">
    <property type="entry name" value="Beta-grasp_dom_sf"/>
</dbReference>
<dbReference type="EMBL" id="FOPJ01000001">
    <property type="protein sequence ID" value="SFG20030.1"/>
    <property type="molecule type" value="Genomic_DNA"/>
</dbReference>
<dbReference type="InterPro" id="IPR017927">
    <property type="entry name" value="FAD-bd_FR_type"/>
</dbReference>
<reference evidence="12 13" key="1">
    <citation type="submission" date="2016-10" db="EMBL/GenBank/DDBJ databases">
        <authorList>
            <person name="de Groot N.N."/>
        </authorList>
    </citation>
    <scope>NUCLEOTIDE SEQUENCE [LARGE SCALE GENOMIC DNA]</scope>
    <source>
        <strain>J11</strain>
        <strain evidence="13">PG 39</strain>
    </source>
</reference>
<dbReference type="InterPro" id="IPR001433">
    <property type="entry name" value="OxRdtase_FAD/NAD-bd"/>
</dbReference>
<dbReference type="SUPFAM" id="SSF63380">
    <property type="entry name" value="Riboflavin synthase domain-like"/>
    <property type="match status" value="1"/>
</dbReference>
<dbReference type="GO" id="GO:0051537">
    <property type="term" value="F:2 iron, 2 sulfur cluster binding"/>
    <property type="evidence" value="ECO:0007669"/>
    <property type="project" value="UniProtKB-KW"/>
</dbReference>
<dbReference type="Gene3D" id="2.40.30.10">
    <property type="entry name" value="Translation factors"/>
    <property type="match status" value="1"/>
</dbReference>
<dbReference type="STRING" id="185761.SAMN05660282_00253"/>